<dbReference type="InterPro" id="IPR003447">
    <property type="entry name" value="FEMABX"/>
</dbReference>
<dbReference type="PANTHER" id="PTHR36174">
    <property type="entry name" value="LIPID II:GLYCINE GLYCYLTRANSFERASE"/>
    <property type="match status" value="1"/>
</dbReference>
<dbReference type="InterPro" id="IPR016181">
    <property type="entry name" value="Acyl_CoA_acyltransferase"/>
</dbReference>
<keyword evidence="2" id="KW-0808">Transferase</keyword>
<name>A0ABN2DMY9_9ACTN</name>
<dbReference type="RefSeq" id="WP_344215699.1">
    <property type="nucleotide sequence ID" value="NZ_BAAAOS010000020.1"/>
</dbReference>
<evidence type="ECO:0000256" key="4">
    <source>
        <dbReference type="ARBA" id="ARBA00022984"/>
    </source>
</evidence>
<evidence type="ECO:0000256" key="5">
    <source>
        <dbReference type="ARBA" id="ARBA00023315"/>
    </source>
</evidence>
<keyword evidence="3" id="KW-0133">Cell shape</keyword>
<dbReference type="PANTHER" id="PTHR36174:SF1">
    <property type="entry name" value="LIPID II:GLYCINE GLYCYLTRANSFERASE"/>
    <property type="match status" value="1"/>
</dbReference>
<evidence type="ECO:0000313" key="8">
    <source>
        <dbReference type="Proteomes" id="UP001500393"/>
    </source>
</evidence>
<keyword evidence="5" id="KW-0012">Acyltransferase</keyword>
<comment type="caution">
    <text evidence="7">The sequence shown here is derived from an EMBL/GenBank/DDBJ whole genome shotgun (WGS) entry which is preliminary data.</text>
</comment>
<dbReference type="Proteomes" id="UP001500393">
    <property type="component" value="Unassembled WGS sequence"/>
</dbReference>
<dbReference type="PROSITE" id="PS51191">
    <property type="entry name" value="FEMABX"/>
    <property type="match status" value="1"/>
</dbReference>
<proteinExistence type="inferred from homology"/>
<dbReference type="Gene3D" id="3.40.630.30">
    <property type="match status" value="2"/>
</dbReference>
<dbReference type="EMBL" id="BAAAOS010000020">
    <property type="protein sequence ID" value="GAA1580877.1"/>
    <property type="molecule type" value="Genomic_DNA"/>
</dbReference>
<keyword evidence="4" id="KW-0573">Peptidoglycan synthesis</keyword>
<organism evidence="7 8">
    <name type="scientific">Kribbella sancticallisti</name>
    <dbReference type="NCBI Taxonomy" id="460087"/>
    <lineage>
        <taxon>Bacteria</taxon>
        <taxon>Bacillati</taxon>
        <taxon>Actinomycetota</taxon>
        <taxon>Actinomycetes</taxon>
        <taxon>Propionibacteriales</taxon>
        <taxon>Kribbellaceae</taxon>
        <taxon>Kribbella</taxon>
    </lineage>
</organism>
<evidence type="ECO:0000313" key="7">
    <source>
        <dbReference type="EMBL" id="GAA1580877.1"/>
    </source>
</evidence>
<reference evidence="7 8" key="1">
    <citation type="journal article" date="2019" name="Int. J. Syst. Evol. Microbiol.">
        <title>The Global Catalogue of Microorganisms (GCM) 10K type strain sequencing project: providing services to taxonomists for standard genome sequencing and annotation.</title>
        <authorList>
            <consortium name="The Broad Institute Genomics Platform"/>
            <consortium name="The Broad Institute Genome Sequencing Center for Infectious Disease"/>
            <person name="Wu L."/>
            <person name="Ma J."/>
        </authorList>
    </citation>
    <scope>NUCLEOTIDE SEQUENCE [LARGE SCALE GENOMIC DNA]</scope>
    <source>
        <strain evidence="7 8">JCM 14969</strain>
    </source>
</reference>
<keyword evidence="8" id="KW-1185">Reference proteome</keyword>
<gene>
    <name evidence="7" type="primary">femY_1</name>
    <name evidence="7" type="ORF">GCM10009789_38430</name>
</gene>
<protein>
    <submittedName>
        <fullName evidence="7">Peptidoglycan bridge formation glycyltransferase FemY</fullName>
    </submittedName>
</protein>
<sequence>MSFAFPGRSTRLVSPPPKSVDQQLRMMPLKPAEHLDFVTKHGSASFLQCPSWADLKTQWSAERLGWVDGAGTVVGAGQVLYRRVPRVDRYLAYIPEGPLIDWSDGLLHRWLEPLFAHLRRRRAFGVTMGPPLVVRGWQAATLKRAAADGSAARLGDVPPDFTNEAALDIGEQLQSMGWSPTRSTSRGSTQSRLVFEVPLAGRGRDDIWSGLSQRWRRSIRKAERAGVEVTIGGYDDLPEFYRLLQETQRRDGFDLGRSLEYYRRQYRSLSAEDPERMRLFLARYRGETLAAHTLNRVGDRAWYQLGASASHRRELCPSHLLQWRMIQAAKAAGCSVYDMRGFDDTLDVTRREHGLLQWKLGTGGRAVEYLGEWDFPLNQPLHKLFGVYLAWRRSA</sequence>
<evidence type="ECO:0000256" key="1">
    <source>
        <dbReference type="ARBA" id="ARBA00009943"/>
    </source>
</evidence>
<evidence type="ECO:0000256" key="3">
    <source>
        <dbReference type="ARBA" id="ARBA00022960"/>
    </source>
</evidence>
<comment type="similarity">
    <text evidence="1">Belongs to the FemABX family.</text>
</comment>
<evidence type="ECO:0000256" key="2">
    <source>
        <dbReference type="ARBA" id="ARBA00022679"/>
    </source>
</evidence>
<accession>A0ABN2DMY9</accession>
<dbReference type="SUPFAM" id="SSF55729">
    <property type="entry name" value="Acyl-CoA N-acyltransferases (Nat)"/>
    <property type="match status" value="2"/>
</dbReference>
<keyword evidence="6" id="KW-0961">Cell wall biogenesis/degradation</keyword>
<dbReference type="InterPro" id="IPR050644">
    <property type="entry name" value="PG_Glycine_Bridge_Synth"/>
</dbReference>
<dbReference type="Pfam" id="PF02388">
    <property type="entry name" value="FemAB"/>
    <property type="match status" value="2"/>
</dbReference>
<evidence type="ECO:0000256" key="6">
    <source>
        <dbReference type="ARBA" id="ARBA00023316"/>
    </source>
</evidence>